<organism evidence="2 3">
    <name type="scientific">Saccharata proteae CBS 121410</name>
    <dbReference type="NCBI Taxonomy" id="1314787"/>
    <lineage>
        <taxon>Eukaryota</taxon>
        <taxon>Fungi</taxon>
        <taxon>Dikarya</taxon>
        <taxon>Ascomycota</taxon>
        <taxon>Pezizomycotina</taxon>
        <taxon>Dothideomycetes</taxon>
        <taxon>Dothideomycetes incertae sedis</taxon>
        <taxon>Botryosphaeriales</taxon>
        <taxon>Saccharataceae</taxon>
        <taxon>Saccharata</taxon>
    </lineage>
</organism>
<feature type="region of interest" description="Disordered" evidence="1">
    <location>
        <begin position="261"/>
        <end position="300"/>
    </location>
</feature>
<evidence type="ECO:0000313" key="2">
    <source>
        <dbReference type="EMBL" id="KAF2086585.1"/>
    </source>
</evidence>
<sequence>MPPLSWRLRWPALPPSKSEPEAIEDGYKMIDVNEKLDPNYHPLEYVVPGPLEEAYQTTRANITGSVSTVRHTYEVYLRDHVEAVSPMVYDAARVAAMIAAIQSMSLFKIVIAGHRIYVRLEDYRSQRQEQLQEVRDRTLQAAHLYRIKDRIEPFPVCNQSEFAGTSSPTSELHVRQSQESLNNALRATLEIEEFSHPSSHQYSSKSVHVGGDRGVDQKELDYAMGHVTETSSNSSDDEDNDWEIISGKDLRQEDHPALMRRVPSEFGKSKSSNKSSAKASATANKSRYIPNKAPTHESSTLQWREEVMTRLFATPPLGTTPTGIDAASQTMVNSLPESLPKMESKSGVAASGAEEDEVIIKGFKPKPEPDNFN</sequence>
<accession>A0A9P4HWL4</accession>
<dbReference type="Proteomes" id="UP000799776">
    <property type="component" value="Unassembled WGS sequence"/>
</dbReference>
<feature type="region of interest" description="Disordered" evidence="1">
    <location>
        <begin position="337"/>
        <end position="373"/>
    </location>
</feature>
<keyword evidence="3" id="KW-1185">Reference proteome</keyword>
<feature type="compositionally biased region" description="Low complexity" evidence="1">
    <location>
        <begin position="269"/>
        <end position="286"/>
    </location>
</feature>
<reference evidence="2" key="1">
    <citation type="journal article" date="2020" name="Stud. Mycol.">
        <title>101 Dothideomycetes genomes: a test case for predicting lifestyles and emergence of pathogens.</title>
        <authorList>
            <person name="Haridas S."/>
            <person name="Albert R."/>
            <person name="Binder M."/>
            <person name="Bloem J."/>
            <person name="Labutti K."/>
            <person name="Salamov A."/>
            <person name="Andreopoulos B."/>
            <person name="Baker S."/>
            <person name="Barry K."/>
            <person name="Bills G."/>
            <person name="Bluhm B."/>
            <person name="Cannon C."/>
            <person name="Castanera R."/>
            <person name="Culley D."/>
            <person name="Daum C."/>
            <person name="Ezra D."/>
            <person name="Gonzalez J."/>
            <person name="Henrissat B."/>
            <person name="Kuo A."/>
            <person name="Liang C."/>
            <person name="Lipzen A."/>
            <person name="Lutzoni F."/>
            <person name="Magnuson J."/>
            <person name="Mondo S."/>
            <person name="Nolan M."/>
            <person name="Ohm R."/>
            <person name="Pangilinan J."/>
            <person name="Park H.-J."/>
            <person name="Ramirez L."/>
            <person name="Alfaro M."/>
            <person name="Sun H."/>
            <person name="Tritt A."/>
            <person name="Yoshinaga Y."/>
            <person name="Zwiers L.-H."/>
            <person name="Turgeon B."/>
            <person name="Goodwin S."/>
            <person name="Spatafora J."/>
            <person name="Crous P."/>
            <person name="Grigoriev I."/>
        </authorList>
    </citation>
    <scope>NUCLEOTIDE SEQUENCE</scope>
    <source>
        <strain evidence="2">CBS 121410</strain>
    </source>
</reference>
<dbReference type="EMBL" id="ML978723">
    <property type="protein sequence ID" value="KAF2086585.1"/>
    <property type="molecule type" value="Genomic_DNA"/>
</dbReference>
<gene>
    <name evidence="2" type="ORF">K490DRAFT_66369</name>
</gene>
<protein>
    <submittedName>
        <fullName evidence="2">Uncharacterized protein</fullName>
    </submittedName>
</protein>
<comment type="caution">
    <text evidence="2">The sequence shown here is derived from an EMBL/GenBank/DDBJ whole genome shotgun (WGS) entry which is preliminary data.</text>
</comment>
<name>A0A9P4HWL4_9PEZI</name>
<evidence type="ECO:0000313" key="3">
    <source>
        <dbReference type="Proteomes" id="UP000799776"/>
    </source>
</evidence>
<evidence type="ECO:0000256" key="1">
    <source>
        <dbReference type="SAM" id="MobiDB-lite"/>
    </source>
</evidence>
<dbReference type="AlphaFoldDB" id="A0A9P4HWL4"/>
<proteinExistence type="predicted"/>